<gene>
    <name evidence="1" type="ORF">NQF89_00085</name>
</gene>
<protein>
    <recommendedName>
        <fullName evidence="3">DUF4376 domain-containing protein</fullName>
    </recommendedName>
</protein>
<dbReference type="RefSeq" id="WP_266137213.1">
    <property type="nucleotide sequence ID" value="NZ_JANIDX010000001.1"/>
</dbReference>
<organism evidence="1 2">
    <name type="scientific">Bombella pollinis</name>
    <dbReference type="NCBI Taxonomy" id="2967337"/>
    <lineage>
        <taxon>Bacteria</taxon>
        <taxon>Pseudomonadati</taxon>
        <taxon>Pseudomonadota</taxon>
        <taxon>Alphaproteobacteria</taxon>
        <taxon>Acetobacterales</taxon>
        <taxon>Acetobacteraceae</taxon>
        <taxon>Bombella</taxon>
    </lineage>
</organism>
<reference evidence="1 2" key="1">
    <citation type="submission" date="2022-07" db="EMBL/GenBank/DDBJ databases">
        <title>Bombella genomes.</title>
        <authorList>
            <person name="Harer L."/>
            <person name="Styblova S."/>
            <person name="Ehrmann M."/>
        </authorList>
    </citation>
    <scope>NUCLEOTIDE SEQUENCE [LARGE SCALE GENOMIC DNA]</scope>
    <source>
        <strain evidence="1 2">TMW 2.2556</strain>
    </source>
</reference>
<comment type="caution">
    <text evidence="1">The sequence shown here is derived from an EMBL/GenBank/DDBJ whole genome shotgun (WGS) entry which is preliminary data.</text>
</comment>
<dbReference type="EMBL" id="JANIDX010000001">
    <property type="protein sequence ID" value="MCX5618829.1"/>
    <property type="molecule type" value="Genomic_DNA"/>
</dbReference>
<proteinExistence type="predicted"/>
<name>A0ABT3WKJ1_9PROT</name>
<dbReference type="Proteomes" id="UP001165575">
    <property type="component" value="Unassembled WGS sequence"/>
</dbReference>
<sequence>MTDDTNKPQPRASFGDDGFTVNSGYITLYAFDPYTGVYKGSWEGWVQIYSTEPAGSTRFAPPTANDGQVAVFDNVNKKWNVLESHIGQTVWRKADANAFQISKPGPLPADVVTVAPPALYGHWDDSTQQWIVDKAAVANALKQQALSVLSVARMQIYNNYGIFNEDTPDDCVAYIRALTAIAKGKDTTSTALPEAPADLNPS</sequence>
<keyword evidence="2" id="KW-1185">Reference proteome</keyword>
<evidence type="ECO:0000313" key="2">
    <source>
        <dbReference type="Proteomes" id="UP001165575"/>
    </source>
</evidence>
<evidence type="ECO:0000313" key="1">
    <source>
        <dbReference type="EMBL" id="MCX5618829.1"/>
    </source>
</evidence>
<accession>A0ABT3WKJ1</accession>
<evidence type="ECO:0008006" key="3">
    <source>
        <dbReference type="Google" id="ProtNLM"/>
    </source>
</evidence>